<dbReference type="Proteomes" id="UP000794436">
    <property type="component" value="Unassembled WGS sequence"/>
</dbReference>
<dbReference type="SUPFAM" id="SSF52047">
    <property type="entry name" value="RNI-like"/>
    <property type="match status" value="1"/>
</dbReference>
<dbReference type="Gene3D" id="3.80.10.10">
    <property type="entry name" value="Ribonuclease Inhibitor"/>
    <property type="match status" value="2"/>
</dbReference>
<dbReference type="PANTHER" id="PTHR13318:SF281">
    <property type="entry name" value="F-BOX DOMAIN-CONTAINING PROTEIN"/>
    <property type="match status" value="1"/>
</dbReference>
<dbReference type="GO" id="GO:0019005">
    <property type="term" value="C:SCF ubiquitin ligase complex"/>
    <property type="evidence" value="ECO:0007669"/>
    <property type="project" value="TreeGrafter"/>
</dbReference>
<dbReference type="AlphaFoldDB" id="A0A8K1C3G9"/>
<dbReference type="Pfam" id="PF25372">
    <property type="entry name" value="DUF7885"/>
    <property type="match status" value="1"/>
</dbReference>
<feature type="domain" description="F-box/LRR-repeat protein 15-like leucin rich repeat" evidence="1">
    <location>
        <begin position="122"/>
        <end position="283"/>
    </location>
</feature>
<dbReference type="InterPro" id="IPR001611">
    <property type="entry name" value="Leu-rich_rpt"/>
</dbReference>
<dbReference type="EMBL" id="SPLM01000147">
    <property type="protein sequence ID" value="TMW55765.1"/>
    <property type="molecule type" value="Genomic_DNA"/>
</dbReference>
<evidence type="ECO:0000313" key="2">
    <source>
        <dbReference type="EMBL" id="TMW55765.1"/>
    </source>
</evidence>
<proteinExistence type="predicted"/>
<organism evidence="2 3">
    <name type="scientific">Pythium oligandrum</name>
    <name type="common">Mycoparasitic fungus</name>
    <dbReference type="NCBI Taxonomy" id="41045"/>
    <lineage>
        <taxon>Eukaryota</taxon>
        <taxon>Sar</taxon>
        <taxon>Stramenopiles</taxon>
        <taxon>Oomycota</taxon>
        <taxon>Peronosporomycetes</taxon>
        <taxon>Pythiales</taxon>
        <taxon>Pythiaceae</taxon>
        <taxon>Pythium</taxon>
    </lineage>
</organism>
<dbReference type="PANTHER" id="PTHR13318">
    <property type="entry name" value="PARTNER OF PAIRED, ISOFORM B-RELATED"/>
    <property type="match status" value="1"/>
</dbReference>
<comment type="caution">
    <text evidence="2">The sequence shown here is derived from an EMBL/GenBank/DDBJ whole genome shotgun (WGS) entry which is preliminary data.</text>
</comment>
<accession>A0A8K1C3G9</accession>
<name>A0A8K1C3G9_PYTOL</name>
<dbReference type="OrthoDB" id="203644at2759"/>
<keyword evidence="3" id="KW-1185">Reference proteome</keyword>
<protein>
    <recommendedName>
        <fullName evidence="1">F-box/LRR-repeat protein 15-like leucin rich repeat domain-containing protein</fullName>
    </recommendedName>
</protein>
<dbReference type="Pfam" id="PF13516">
    <property type="entry name" value="LRR_6"/>
    <property type="match status" value="1"/>
</dbReference>
<dbReference type="SMART" id="SM00367">
    <property type="entry name" value="LRR_CC"/>
    <property type="match status" value="8"/>
</dbReference>
<reference evidence="2" key="1">
    <citation type="submission" date="2019-03" db="EMBL/GenBank/DDBJ databases">
        <title>Long read genome sequence of the mycoparasitic Pythium oligandrum ATCC 38472 isolated from sugarbeet rhizosphere.</title>
        <authorList>
            <person name="Gaulin E."/>
        </authorList>
    </citation>
    <scope>NUCLEOTIDE SEQUENCE</scope>
    <source>
        <strain evidence="2">ATCC 38472_TT</strain>
    </source>
</reference>
<dbReference type="GO" id="GO:0031146">
    <property type="term" value="P:SCF-dependent proteasomal ubiquitin-dependent protein catabolic process"/>
    <property type="evidence" value="ECO:0007669"/>
    <property type="project" value="TreeGrafter"/>
</dbReference>
<gene>
    <name evidence="2" type="ORF">Poli38472_010647</name>
</gene>
<dbReference type="InterPro" id="IPR032675">
    <property type="entry name" value="LRR_dom_sf"/>
</dbReference>
<dbReference type="InterPro" id="IPR057207">
    <property type="entry name" value="FBXL15_LRR"/>
</dbReference>
<dbReference type="InterPro" id="IPR006553">
    <property type="entry name" value="Leu-rich_rpt_Cys-con_subtyp"/>
</dbReference>
<sequence>MRALSTPLALLPDGLCLLTLCPLLTLSERLYALARVSQRWRRLALASLHQETTADLTWCTGEYELEYAVHQLTGAYNLTLDAPSKLQAVRLYGPRVSSSVLTILLEGKGAPPLQSIELESKQIDDDALCELRRCTRLTQLSLHCVKFTDKALISIAHACPQLQSVDLSGCSRIYDDGVISLARHCPRLKDLNLFMCHRITDRSMVALGVRSAKTIERIVVDRCLKISGLALRFLMKMQPSLCQLSCANCPKVLDSDFLALERQLPCSAAMMTQLDVSGCASLGDLGVSALVTRNSSTLRTLHTRGLWALSSVAYTAISLCAALQTLNLSMCRTLSNVDLEHIVQHCVKLKTLMLQGCVNIDDGGCESIARYSKQLKRLSLEFCYNITDEGVTSVVLGCPRLVDLNLKALNQLTTDTFANLIEHKSNEYPLQRINIGACADFETTVRYAAIIKRRFPRARVEWT</sequence>
<evidence type="ECO:0000313" key="3">
    <source>
        <dbReference type="Proteomes" id="UP000794436"/>
    </source>
</evidence>
<evidence type="ECO:0000259" key="1">
    <source>
        <dbReference type="Pfam" id="PF25372"/>
    </source>
</evidence>